<dbReference type="InterPro" id="IPR052373">
    <property type="entry name" value="Gamma-glu_amide_hydrolase"/>
</dbReference>
<keyword evidence="1 3" id="KW-0315">Glutamine amidotransferase</keyword>
<dbReference type="Gene3D" id="3.60.20.10">
    <property type="entry name" value="Glutamine Phosphoribosylpyrophosphate, subunit 1, domain 1"/>
    <property type="match status" value="1"/>
</dbReference>
<name>A0A8J3U0Q6_9ACTN</name>
<organism evidence="3 4">
    <name type="scientific">Planotetraspora phitsanulokensis</name>
    <dbReference type="NCBI Taxonomy" id="575192"/>
    <lineage>
        <taxon>Bacteria</taxon>
        <taxon>Bacillati</taxon>
        <taxon>Actinomycetota</taxon>
        <taxon>Actinomycetes</taxon>
        <taxon>Streptosporangiales</taxon>
        <taxon>Streptosporangiaceae</taxon>
        <taxon>Planotetraspora</taxon>
    </lineage>
</organism>
<dbReference type="RefSeq" id="WP_204071800.1">
    <property type="nucleotide sequence ID" value="NZ_BAABHI010000012.1"/>
</dbReference>
<dbReference type="PANTHER" id="PTHR43187:SF1">
    <property type="entry name" value="GLUTAMINE AMIDOTRANSFERASE DUG3-RELATED"/>
    <property type="match status" value="1"/>
</dbReference>
<dbReference type="Proteomes" id="UP000622547">
    <property type="component" value="Unassembled WGS sequence"/>
</dbReference>
<dbReference type="InterPro" id="IPR026869">
    <property type="entry name" value="EgtC-like"/>
</dbReference>
<dbReference type="InterPro" id="IPR029055">
    <property type="entry name" value="Ntn_hydrolases_N"/>
</dbReference>
<evidence type="ECO:0000256" key="1">
    <source>
        <dbReference type="ARBA" id="ARBA00022962"/>
    </source>
</evidence>
<dbReference type="PANTHER" id="PTHR43187">
    <property type="entry name" value="GLUTAMINE AMIDOTRANSFERASE DUG3-RELATED"/>
    <property type="match status" value="1"/>
</dbReference>
<dbReference type="InterPro" id="IPR017932">
    <property type="entry name" value="GATase_2_dom"/>
</dbReference>
<dbReference type="CDD" id="cd01908">
    <property type="entry name" value="YafJ"/>
    <property type="match status" value="1"/>
</dbReference>
<reference evidence="3 4" key="1">
    <citation type="submission" date="2021-01" db="EMBL/GenBank/DDBJ databases">
        <title>Whole genome shotgun sequence of Planotetraspora phitsanulokensis NBRC 104273.</title>
        <authorList>
            <person name="Komaki H."/>
            <person name="Tamura T."/>
        </authorList>
    </citation>
    <scope>NUCLEOTIDE SEQUENCE [LARGE SCALE GENOMIC DNA]</scope>
    <source>
        <strain evidence="3 4">NBRC 104273</strain>
    </source>
</reference>
<evidence type="ECO:0000259" key="2">
    <source>
        <dbReference type="PROSITE" id="PS51278"/>
    </source>
</evidence>
<feature type="domain" description="Glutamine amidotransferase type-2" evidence="2">
    <location>
        <begin position="2"/>
        <end position="277"/>
    </location>
</feature>
<dbReference type="SUPFAM" id="SSF56235">
    <property type="entry name" value="N-terminal nucleophile aminohydrolases (Ntn hydrolases)"/>
    <property type="match status" value="1"/>
</dbReference>
<proteinExistence type="predicted"/>
<keyword evidence="4" id="KW-1185">Reference proteome</keyword>
<dbReference type="AlphaFoldDB" id="A0A8J3U0Q6"/>
<gene>
    <name evidence="3" type="ORF">Pph01_11040</name>
</gene>
<protein>
    <submittedName>
        <fullName evidence="3">Class II glutamine amidotransferase</fullName>
    </submittedName>
</protein>
<sequence length="277" mass="31217">MCRWLAYSGSPINLETLLYEPEHSLIHQSLHARLGAETVNGDGFGVGYYDDVEVPPAVFKDTKPAWGDRNLRELARHVRSPLFMAHVRASSGTAVQQTNCHPFRHGNWLWMHNGAISQFGRLKRDLVLAVEPELFPAIEGSTDSEVMFFLALTFGLREDPPGAVERMVGFVEETGRAHGVERPVQMTVATSDGERLWAFRYSTERRSRSLFHSTTTQCLRDLHPEVFMRAELSGDARVLVSEPLRDLPGLWIEAPESTFTVISHGLFEMHPFHPKPG</sequence>
<dbReference type="EMBL" id="BOOP01000003">
    <property type="protein sequence ID" value="GII36101.1"/>
    <property type="molecule type" value="Genomic_DNA"/>
</dbReference>
<evidence type="ECO:0000313" key="3">
    <source>
        <dbReference type="EMBL" id="GII36101.1"/>
    </source>
</evidence>
<dbReference type="Pfam" id="PF13230">
    <property type="entry name" value="GATase_4"/>
    <property type="match status" value="1"/>
</dbReference>
<evidence type="ECO:0000313" key="4">
    <source>
        <dbReference type="Proteomes" id="UP000622547"/>
    </source>
</evidence>
<accession>A0A8J3U0Q6</accession>
<dbReference type="PROSITE" id="PS51278">
    <property type="entry name" value="GATASE_TYPE_2"/>
    <property type="match status" value="1"/>
</dbReference>
<comment type="caution">
    <text evidence="3">The sequence shown here is derived from an EMBL/GenBank/DDBJ whole genome shotgun (WGS) entry which is preliminary data.</text>
</comment>